<evidence type="ECO:0000256" key="3">
    <source>
        <dbReference type="ARBA" id="ARBA00015716"/>
    </source>
</evidence>
<reference evidence="8 9" key="1">
    <citation type="submission" date="2015-11" db="EMBL/GenBank/DDBJ databases">
        <title>The genome of Candidatus Endoriftia persephone in Ridgeia piscesae and population structure of the North Eastern Pacific vestimentiferan symbionts.</title>
        <authorList>
            <person name="Perez M."/>
            <person name="Juniper K.S."/>
        </authorList>
    </citation>
    <scope>NUCLEOTIDE SEQUENCE [LARGE SCALE GENOMIC DNA]</scope>
    <source>
        <strain evidence="7">Ind10</strain>
        <strain evidence="6">Ind11</strain>
    </source>
</reference>
<sequence length="176" mass="19674">MSKRLPEHLDPWRFADLGETFAGSVALQDLSRLRESLLDDQGRASFELEFYRDEHRRACLKGRVEATLLLECQRCLKAVRLKVSSDTAIAFVEGFDEAEQLPEALDPWMVEDQRVSLQDLIEDELLLALPQVAMHPADECTATDTGARGDTAIEAADEAERENPFAILSGLKATKD</sequence>
<evidence type="ECO:0000313" key="9">
    <source>
        <dbReference type="Proteomes" id="UP000051634"/>
    </source>
</evidence>
<name>A0A0T5YYU4_9GAMM</name>
<dbReference type="OrthoDB" id="9786771at2"/>
<evidence type="ECO:0000256" key="4">
    <source>
        <dbReference type="ARBA" id="ARBA00022517"/>
    </source>
</evidence>
<evidence type="ECO:0000313" key="8">
    <source>
        <dbReference type="Proteomes" id="UP000051276"/>
    </source>
</evidence>
<protein>
    <recommendedName>
        <fullName evidence="3">Large ribosomal RNA subunit accumulation protein YceD</fullName>
    </recommendedName>
    <alternativeName>
        <fullName evidence="5">23S rRNA accumulation protein YceD</fullName>
    </alternativeName>
</protein>
<dbReference type="AlphaFoldDB" id="A0A0T5YYU4"/>
<dbReference type="Proteomes" id="UP000051276">
    <property type="component" value="Unassembled WGS sequence"/>
</dbReference>
<comment type="caution">
    <text evidence="6">The sequence shown here is derived from an EMBL/GenBank/DDBJ whole genome shotgun (WGS) entry which is preliminary data.</text>
</comment>
<dbReference type="EMBL" id="LDXT01000079">
    <property type="protein sequence ID" value="KRT55438.1"/>
    <property type="molecule type" value="Genomic_DNA"/>
</dbReference>
<dbReference type="PANTHER" id="PTHR38099:SF1">
    <property type="entry name" value="LARGE RIBOSOMAL RNA SUBUNIT ACCUMULATION PROTEIN YCED"/>
    <property type="match status" value="1"/>
</dbReference>
<evidence type="ECO:0000313" key="7">
    <source>
        <dbReference type="EMBL" id="KRT58439.1"/>
    </source>
</evidence>
<accession>A0A0T5YYU4</accession>
<dbReference type="PANTHER" id="PTHR38099">
    <property type="entry name" value="LARGE RIBOSOMAL RNA SUBUNIT ACCUMULATION PROTEIN YCED"/>
    <property type="match status" value="1"/>
</dbReference>
<dbReference type="EMBL" id="LMXI01000345">
    <property type="protein sequence ID" value="KRT58439.1"/>
    <property type="molecule type" value="Genomic_DNA"/>
</dbReference>
<gene>
    <name evidence="6" type="ORF">Ga0074115_11830</name>
    <name evidence="7" type="ORF">Ga0076813_134912</name>
</gene>
<organism evidence="6 9">
    <name type="scientific">endosymbiont of Ridgeia piscesae</name>
    <dbReference type="NCBI Taxonomy" id="54398"/>
    <lineage>
        <taxon>Bacteria</taxon>
        <taxon>Pseudomonadati</taxon>
        <taxon>Pseudomonadota</taxon>
        <taxon>Gammaproteobacteria</taxon>
        <taxon>sulfur-oxidizing symbionts</taxon>
    </lineage>
</organism>
<evidence type="ECO:0000256" key="1">
    <source>
        <dbReference type="ARBA" id="ARBA00002868"/>
    </source>
</evidence>
<evidence type="ECO:0000313" key="6">
    <source>
        <dbReference type="EMBL" id="KRT55438.1"/>
    </source>
</evidence>
<evidence type="ECO:0000256" key="5">
    <source>
        <dbReference type="ARBA" id="ARBA00031841"/>
    </source>
</evidence>
<proteinExistence type="inferred from homology"/>
<comment type="function">
    <text evidence="1">Plays a role in synthesis, processing and/or stability of 23S rRNA.</text>
</comment>
<dbReference type="InterPro" id="IPR003772">
    <property type="entry name" value="YceD"/>
</dbReference>
<dbReference type="Proteomes" id="UP000051634">
    <property type="component" value="Unassembled WGS sequence"/>
</dbReference>
<dbReference type="Pfam" id="PF02620">
    <property type="entry name" value="YceD"/>
    <property type="match status" value="1"/>
</dbReference>
<dbReference type="InterPro" id="IPR039255">
    <property type="entry name" value="YceD_bac"/>
</dbReference>
<comment type="similarity">
    <text evidence="2">Belongs to the DUF177 domain family.</text>
</comment>
<keyword evidence="4" id="KW-0690">Ribosome biogenesis</keyword>
<dbReference type="GO" id="GO:0042254">
    <property type="term" value="P:ribosome biogenesis"/>
    <property type="evidence" value="ECO:0007669"/>
    <property type="project" value="UniProtKB-KW"/>
</dbReference>
<evidence type="ECO:0000256" key="2">
    <source>
        <dbReference type="ARBA" id="ARBA00010740"/>
    </source>
</evidence>
<dbReference type="RefSeq" id="WP_057956191.1">
    <property type="nucleotide sequence ID" value="NZ_KQ556912.1"/>
</dbReference>
<dbReference type="STRING" id="54398.Ga0074115_11830"/>
<dbReference type="GO" id="GO:0005829">
    <property type="term" value="C:cytosol"/>
    <property type="evidence" value="ECO:0007669"/>
    <property type="project" value="TreeGrafter"/>
</dbReference>
<keyword evidence="9" id="KW-1185">Reference proteome</keyword>